<dbReference type="EMBL" id="JARBDR010000918">
    <property type="protein sequence ID" value="KAJ8301253.1"/>
    <property type="molecule type" value="Genomic_DNA"/>
</dbReference>
<protein>
    <recommendedName>
        <fullName evidence="3">VPS10 domain-containing protein</fullName>
    </recommendedName>
</protein>
<name>A0ABQ9E7A7_TEGGR</name>
<gene>
    <name evidence="4" type="ORF">KUTeg_020240</name>
</gene>
<dbReference type="Proteomes" id="UP001217089">
    <property type="component" value="Unassembled WGS sequence"/>
</dbReference>
<evidence type="ECO:0000313" key="5">
    <source>
        <dbReference type="Proteomes" id="UP001217089"/>
    </source>
</evidence>
<dbReference type="Pfam" id="PF15901">
    <property type="entry name" value="Sortilin_C"/>
    <property type="match status" value="1"/>
</dbReference>
<evidence type="ECO:0000313" key="4">
    <source>
        <dbReference type="EMBL" id="KAJ8301253.1"/>
    </source>
</evidence>
<dbReference type="InterPro" id="IPR031777">
    <property type="entry name" value="Sortilin_C"/>
</dbReference>
<dbReference type="Pfam" id="PF15902">
    <property type="entry name" value="Sortilin-Vps10"/>
    <property type="match status" value="1"/>
</dbReference>
<keyword evidence="5" id="KW-1185">Reference proteome</keyword>
<sequence>MITLQELKTGICSRLCMLVKITDEPGIRFPSYVQSYKWGTVDGDTPTTIYVSVDPENTHPFLSLYTGHGTLFTSGKKGIVYSESLEKHLYPNYGDATDFYHVDSLNGVYIASQMRDDNSIQSVITYNRGGNWQPIPRPVGVPCKDETKTCNLQIHGTYSLSRGVTANPPLSVTSAVGIILVHGHVADALQTTAPDVFITSDGGYNWRKINVGLIYLGTDNDYETWMAHSSLRKNEPAYVQGCLLGKKEVFKRLKKDSWCFNGYNYKVETTESICSCTREDYECDYGYFRPEGKDDCNKIVDFKNPEIDICLRGHEEKIVTKG</sequence>
<evidence type="ECO:0000256" key="1">
    <source>
        <dbReference type="ARBA" id="ARBA00022737"/>
    </source>
</evidence>
<dbReference type="PANTHER" id="PTHR12106">
    <property type="entry name" value="SORTILIN RELATED"/>
    <property type="match status" value="1"/>
</dbReference>
<keyword evidence="2" id="KW-0325">Glycoprotein</keyword>
<organism evidence="4 5">
    <name type="scientific">Tegillarca granosa</name>
    <name type="common">Malaysian cockle</name>
    <name type="synonym">Anadara granosa</name>
    <dbReference type="NCBI Taxonomy" id="220873"/>
    <lineage>
        <taxon>Eukaryota</taxon>
        <taxon>Metazoa</taxon>
        <taxon>Spiralia</taxon>
        <taxon>Lophotrochozoa</taxon>
        <taxon>Mollusca</taxon>
        <taxon>Bivalvia</taxon>
        <taxon>Autobranchia</taxon>
        <taxon>Pteriomorphia</taxon>
        <taxon>Arcoida</taxon>
        <taxon>Arcoidea</taxon>
        <taxon>Arcidae</taxon>
        <taxon>Tegillarca</taxon>
    </lineage>
</organism>
<dbReference type="InterPro" id="IPR031778">
    <property type="entry name" value="Sortilin_N"/>
</dbReference>
<proteinExistence type="predicted"/>
<dbReference type="SUPFAM" id="SSF110296">
    <property type="entry name" value="Oligoxyloglucan reducing end-specific cellobiohydrolase"/>
    <property type="match status" value="1"/>
</dbReference>
<dbReference type="Gene3D" id="2.10.70.80">
    <property type="match status" value="1"/>
</dbReference>
<feature type="domain" description="VPS10" evidence="3">
    <location>
        <begin position="1"/>
        <end position="316"/>
    </location>
</feature>
<reference evidence="4 5" key="1">
    <citation type="submission" date="2022-12" db="EMBL/GenBank/DDBJ databases">
        <title>Chromosome-level genome of Tegillarca granosa.</title>
        <authorList>
            <person name="Kim J."/>
        </authorList>
    </citation>
    <scope>NUCLEOTIDE SEQUENCE [LARGE SCALE GENOMIC DNA]</scope>
    <source>
        <strain evidence="4">Teg-2019</strain>
        <tissue evidence="4">Adductor muscle</tissue>
    </source>
</reference>
<keyword evidence="1" id="KW-0677">Repeat</keyword>
<accession>A0ABQ9E7A7</accession>
<dbReference type="SMART" id="SM00602">
    <property type="entry name" value="VPS10"/>
    <property type="match status" value="1"/>
</dbReference>
<dbReference type="PANTHER" id="PTHR12106:SF23">
    <property type="entry name" value="SORTILIN"/>
    <property type="match status" value="1"/>
</dbReference>
<dbReference type="Gene3D" id="3.30.60.270">
    <property type="match status" value="1"/>
</dbReference>
<evidence type="ECO:0000259" key="3">
    <source>
        <dbReference type="SMART" id="SM00602"/>
    </source>
</evidence>
<comment type="caution">
    <text evidence="4">The sequence shown here is derived from an EMBL/GenBank/DDBJ whole genome shotgun (WGS) entry which is preliminary data.</text>
</comment>
<dbReference type="InterPro" id="IPR006581">
    <property type="entry name" value="VPS10"/>
</dbReference>
<dbReference type="InterPro" id="IPR050310">
    <property type="entry name" value="VPS10-sortilin"/>
</dbReference>
<evidence type="ECO:0000256" key="2">
    <source>
        <dbReference type="ARBA" id="ARBA00023180"/>
    </source>
</evidence>